<dbReference type="InterPro" id="IPR002822">
    <property type="entry name" value="Ni_insertion"/>
</dbReference>
<dbReference type="eggNOG" id="COG1641">
    <property type="taxonomic scope" value="Bacteria"/>
</dbReference>
<dbReference type="Proteomes" id="UP000001661">
    <property type="component" value="Chromosome"/>
</dbReference>
<keyword evidence="3" id="KW-1185">Reference proteome</keyword>
<reference evidence="2 3" key="1">
    <citation type="journal article" date="2010" name="Stand. Genomic Sci.">
        <title>Complete genome sequence of Acetohalobium arabaticum type strain (Z-7288).</title>
        <authorList>
            <person name="Sikorski J."/>
            <person name="Lapidus A."/>
            <person name="Chertkov O."/>
            <person name="Lucas S."/>
            <person name="Copeland A."/>
            <person name="Glavina Del Rio T."/>
            <person name="Nolan M."/>
            <person name="Tice H."/>
            <person name="Cheng J.F."/>
            <person name="Han C."/>
            <person name="Brambilla E."/>
            <person name="Pitluck S."/>
            <person name="Liolios K."/>
            <person name="Ivanova N."/>
            <person name="Mavromatis K."/>
            <person name="Mikhailova N."/>
            <person name="Pati A."/>
            <person name="Bruce D."/>
            <person name="Detter C."/>
            <person name="Tapia R."/>
            <person name="Goodwin L."/>
            <person name="Chen A."/>
            <person name="Palaniappan K."/>
            <person name="Land M."/>
            <person name="Hauser L."/>
            <person name="Chang Y.J."/>
            <person name="Jeffries C.D."/>
            <person name="Rohde M."/>
            <person name="Goker M."/>
            <person name="Spring S."/>
            <person name="Woyke T."/>
            <person name="Bristow J."/>
            <person name="Eisen J.A."/>
            <person name="Markowitz V."/>
            <person name="Hugenholtz P."/>
            <person name="Kyrpides N.C."/>
            <person name="Klenk H.P."/>
        </authorList>
    </citation>
    <scope>NUCLEOTIDE SEQUENCE [LARGE SCALE GENOMIC DNA]</scope>
    <source>
        <strain evidence="3">ATCC 49924 / DSM 5501 / Z-7288</strain>
    </source>
</reference>
<dbReference type="PANTHER" id="PTHR36566">
    <property type="entry name" value="NICKEL INSERTION PROTEIN-RELATED"/>
    <property type="match status" value="1"/>
</dbReference>
<dbReference type="STRING" id="574087.Acear_0266"/>
<dbReference type="PANTHER" id="PTHR36566:SF1">
    <property type="entry name" value="PYRIDINIUM-3,5-BISTHIOCARBOXYLIC ACID MONONUCLEOTIDE NICKEL INSERTION PROTEIN"/>
    <property type="match status" value="1"/>
</dbReference>
<protein>
    <recommendedName>
        <fullName evidence="4">TIGR00299 family protein</fullName>
    </recommendedName>
</protein>
<name>D9QTQ2_ACEAZ</name>
<dbReference type="EMBL" id="CP002105">
    <property type="protein sequence ID" value="ADL11816.1"/>
    <property type="molecule type" value="Genomic_DNA"/>
</dbReference>
<evidence type="ECO:0008006" key="4">
    <source>
        <dbReference type="Google" id="ProtNLM"/>
    </source>
</evidence>
<sequence length="247" mass="26648">MKIAYFDIFSGISGNMILGSLLNAGLELDRLKGELSKLDLTGYQLQVETAVKNGVSGTYLNVELEKDNHHHDDHEDHHGRHLAEIEEIIADSDFAAPVKEMSSRIFRRLAQAEAKIHNKDPEQVHFHEVGAVDAIVDIVGAAVGIHELGIDQVVASRIHTGTGFVDCAHGKIPIPAPATLELLQNTPVYSTGIESELVTPTGAAIITTLADEFGPLPLMQIKSIGYGAGSRDLEIPNLLRVSIGELV</sequence>
<evidence type="ECO:0000313" key="2">
    <source>
        <dbReference type="EMBL" id="ADL11816.1"/>
    </source>
</evidence>
<proteinExistence type="predicted"/>
<dbReference type="RefSeq" id="WP_013277262.1">
    <property type="nucleotide sequence ID" value="NC_014378.1"/>
</dbReference>
<dbReference type="AlphaFoldDB" id="D9QTQ2"/>
<gene>
    <name evidence="2" type="ordered locus">Acear_0266</name>
</gene>
<evidence type="ECO:0000313" key="3">
    <source>
        <dbReference type="Proteomes" id="UP000001661"/>
    </source>
</evidence>
<dbReference type="Pfam" id="PF01969">
    <property type="entry name" value="Ni_insertion"/>
    <property type="match status" value="1"/>
</dbReference>
<evidence type="ECO:0000256" key="1">
    <source>
        <dbReference type="ARBA" id="ARBA00022596"/>
    </source>
</evidence>
<dbReference type="KEGG" id="aar:Acear_0266"/>
<organism evidence="2 3">
    <name type="scientific">Acetohalobium arabaticum (strain ATCC 49924 / DSM 5501 / Z-7288)</name>
    <dbReference type="NCBI Taxonomy" id="574087"/>
    <lineage>
        <taxon>Bacteria</taxon>
        <taxon>Bacillati</taxon>
        <taxon>Bacillota</taxon>
        <taxon>Clostridia</taxon>
        <taxon>Halanaerobiales</taxon>
        <taxon>Halobacteroidaceae</taxon>
        <taxon>Acetohalobium</taxon>
    </lineage>
</organism>
<dbReference type="NCBIfam" id="TIGR00299">
    <property type="entry name" value="nickel pincer cofactor biosynthesis protein LarC"/>
    <property type="match status" value="1"/>
</dbReference>
<accession>D9QTQ2</accession>
<dbReference type="OrthoDB" id="9765625at2"/>
<dbReference type="HOGENOM" id="CLU_028523_1_0_9"/>
<keyword evidence="1" id="KW-0533">Nickel</keyword>